<dbReference type="SUPFAM" id="SSF47095">
    <property type="entry name" value="HMG-box"/>
    <property type="match status" value="2"/>
</dbReference>
<feature type="region of interest" description="Disordered" evidence="1">
    <location>
        <begin position="240"/>
        <end position="273"/>
    </location>
</feature>
<name>A0AAD5UGU2_9FUNG</name>
<accession>A0AAD5UGU2</accession>
<evidence type="ECO:0000313" key="3">
    <source>
        <dbReference type="Proteomes" id="UP001210925"/>
    </source>
</evidence>
<sequence length="273" mass="30978">MNARWFSSAKKPIKVDLEYIRRYQLKHLPEPLGSAPPKATVYSHFCKKFWQTAPKGTAVTDAGIKNQIKEKWQSIDPAEKKQLEKEVEELNATAAKGKSDIVNKLSAGDYLLLQYRARLSRAVGKRAVIQKDPTLPARPSSVFSKFVKYSFDNESDLISKYGSAYRDAKVVEKMKIIAKEYKSANSDLLKKFNDEYAKEKEEFVKQTERYNKDNAASVEKTQNLIAAVKKEAIAKYKAKVRKETGEKPRKVKKATTAKAKKPKIKPAKSSKNK</sequence>
<dbReference type="EMBL" id="JADGKB010000035">
    <property type="protein sequence ID" value="KAJ3257717.1"/>
    <property type="molecule type" value="Genomic_DNA"/>
</dbReference>
<reference evidence="2" key="1">
    <citation type="submission" date="2020-05" db="EMBL/GenBank/DDBJ databases">
        <title>Phylogenomic resolution of chytrid fungi.</title>
        <authorList>
            <person name="Stajich J.E."/>
            <person name="Amses K."/>
            <person name="Simmons R."/>
            <person name="Seto K."/>
            <person name="Myers J."/>
            <person name="Bonds A."/>
            <person name="Quandt C.A."/>
            <person name="Barry K."/>
            <person name="Liu P."/>
            <person name="Grigoriev I."/>
            <person name="Longcore J.E."/>
            <person name="James T.Y."/>
        </authorList>
    </citation>
    <scope>NUCLEOTIDE SEQUENCE</scope>
    <source>
        <strain evidence="2">PLAUS21</strain>
    </source>
</reference>
<gene>
    <name evidence="2" type="ORF">HK103_004344</name>
</gene>
<feature type="compositionally biased region" description="Basic residues" evidence="1">
    <location>
        <begin position="249"/>
        <end position="273"/>
    </location>
</feature>
<dbReference type="Proteomes" id="UP001210925">
    <property type="component" value="Unassembled WGS sequence"/>
</dbReference>
<dbReference type="InterPro" id="IPR036910">
    <property type="entry name" value="HMG_box_dom_sf"/>
</dbReference>
<organism evidence="2 3">
    <name type="scientific">Boothiomyces macroporosus</name>
    <dbReference type="NCBI Taxonomy" id="261099"/>
    <lineage>
        <taxon>Eukaryota</taxon>
        <taxon>Fungi</taxon>
        <taxon>Fungi incertae sedis</taxon>
        <taxon>Chytridiomycota</taxon>
        <taxon>Chytridiomycota incertae sedis</taxon>
        <taxon>Chytridiomycetes</taxon>
        <taxon>Rhizophydiales</taxon>
        <taxon>Terramycetaceae</taxon>
        <taxon>Boothiomyces</taxon>
    </lineage>
</organism>
<protein>
    <submittedName>
        <fullName evidence="2">Uncharacterized protein</fullName>
    </submittedName>
</protein>
<comment type="caution">
    <text evidence="2">The sequence shown here is derived from an EMBL/GenBank/DDBJ whole genome shotgun (WGS) entry which is preliminary data.</text>
</comment>
<dbReference type="Gene3D" id="1.10.30.10">
    <property type="entry name" value="High mobility group box domain"/>
    <property type="match status" value="2"/>
</dbReference>
<evidence type="ECO:0000256" key="1">
    <source>
        <dbReference type="SAM" id="MobiDB-lite"/>
    </source>
</evidence>
<evidence type="ECO:0000313" key="2">
    <source>
        <dbReference type="EMBL" id="KAJ3257717.1"/>
    </source>
</evidence>
<proteinExistence type="predicted"/>
<dbReference type="AlphaFoldDB" id="A0AAD5UGU2"/>
<keyword evidence="3" id="KW-1185">Reference proteome</keyword>